<dbReference type="InterPro" id="IPR001761">
    <property type="entry name" value="Peripla_BP/Lac1_sug-bd_dom"/>
</dbReference>
<evidence type="ECO:0000313" key="7">
    <source>
        <dbReference type="Proteomes" id="UP000706525"/>
    </source>
</evidence>
<evidence type="ECO:0000259" key="5">
    <source>
        <dbReference type="PROSITE" id="PS50932"/>
    </source>
</evidence>
<dbReference type="EMBL" id="CAJZAG010000013">
    <property type="protein sequence ID" value="CAG9184839.1"/>
    <property type="molecule type" value="Genomic_DNA"/>
</dbReference>
<dbReference type="Pfam" id="PF00532">
    <property type="entry name" value="Peripla_BP_1"/>
    <property type="match status" value="1"/>
</dbReference>
<dbReference type="SUPFAM" id="SSF47413">
    <property type="entry name" value="lambda repressor-like DNA-binding domains"/>
    <property type="match status" value="1"/>
</dbReference>
<gene>
    <name evidence="6" type="primary">ccpA</name>
    <name evidence="6" type="ORF">LMG32289_05754</name>
</gene>
<dbReference type="Gene3D" id="3.40.50.2300">
    <property type="match status" value="2"/>
</dbReference>
<reference evidence="6 7" key="1">
    <citation type="submission" date="2021-08" db="EMBL/GenBank/DDBJ databases">
        <authorList>
            <person name="Peeters C."/>
        </authorList>
    </citation>
    <scope>NUCLEOTIDE SEQUENCE [LARGE SCALE GENOMIC DNA]</scope>
    <source>
        <strain evidence="6 7">LMG 32289</strain>
    </source>
</reference>
<dbReference type="PANTHER" id="PTHR30146">
    <property type="entry name" value="LACI-RELATED TRANSCRIPTIONAL REPRESSOR"/>
    <property type="match status" value="1"/>
</dbReference>
<dbReference type="PANTHER" id="PTHR30146:SF109">
    <property type="entry name" value="HTH-TYPE TRANSCRIPTIONAL REGULATOR GALS"/>
    <property type="match status" value="1"/>
</dbReference>
<dbReference type="CDD" id="cd01392">
    <property type="entry name" value="HTH_LacI"/>
    <property type="match status" value="1"/>
</dbReference>
<dbReference type="Pfam" id="PF00356">
    <property type="entry name" value="LacI"/>
    <property type="match status" value="1"/>
</dbReference>
<protein>
    <submittedName>
        <fullName evidence="6">Catabolite control protein A</fullName>
    </submittedName>
</protein>
<dbReference type="SUPFAM" id="SSF53822">
    <property type="entry name" value="Periplasmic binding protein-like I"/>
    <property type="match status" value="1"/>
</dbReference>
<dbReference type="SMART" id="SM00354">
    <property type="entry name" value="HTH_LACI"/>
    <property type="match status" value="1"/>
</dbReference>
<keyword evidence="2" id="KW-0238">DNA-binding</keyword>
<evidence type="ECO:0000256" key="2">
    <source>
        <dbReference type="ARBA" id="ARBA00023125"/>
    </source>
</evidence>
<feature type="compositionally biased region" description="Low complexity" evidence="4">
    <location>
        <begin position="1"/>
        <end position="22"/>
    </location>
</feature>
<keyword evidence="1" id="KW-0805">Transcription regulation</keyword>
<keyword evidence="3" id="KW-0804">Transcription</keyword>
<evidence type="ECO:0000256" key="4">
    <source>
        <dbReference type="SAM" id="MobiDB-lite"/>
    </source>
</evidence>
<evidence type="ECO:0000256" key="3">
    <source>
        <dbReference type="ARBA" id="ARBA00023163"/>
    </source>
</evidence>
<sequence>MTTDPTQPPSTSASSVSPTSRPAGESHVTLADVAEAARVSLATASRVFSHPQLVRESTARRVREAAQRLSFRPNLLGAKLRSQQTRILGVMLPTLENAVFAECWHGIEQAAMAEGYSLMLVTSGYEAERERERVEYLLRHRVDGLVLTVADATRSAVLDQLDAEGVPYVLAYNQAAEDGMRHSVSVDNRTSASEGVRALIAAGHQRIAVVSGAFMASDRARQRYAGYEDAMHAHGLQPLPAVNLPSHIASPAVHAGAQIGALMRAPAAPTAFFCTNDLLAIGLISELKRLGLRVPRDVSVLGYDGIALGALVEPPLATVVQPNADIGTQAVKHLLARLHTVAGRTAAPVTLLPHGLRVTGTVAAPPDTTTNLP</sequence>
<proteinExistence type="predicted"/>
<feature type="domain" description="HTH lacI-type" evidence="5">
    <location>
        <begin position="28"/>
        <end position="82"/>
    </location>
</feature>
<evidence type="ECO:0000256" key="1">
    <source>
        <dbReference type="ARBA" id="ARBA00023015"/>
    </source>
</evidence>
<accession>A0ABN7ZFV0</accession>
<name>A0ABN7ZFV0_9BURK</name>
<dbReference type="InterPro" id="IPR010982">
    <property type="entry name" value="Lambda_DNA-bd_dom_sf"/>
</dbReference>
<dbReference type="Proteomes" id="UP000706525">
    <property type="component" value="Unassembled WGS sequence"/>
</dbReference>
<feature type="region of interest" description="Disordered" evidence="4">
    <location>
        <begin position="1"/>
        <end position="26"/>
    </location>
</feature>
<organism evidence="6 7">
    <name type="scientific">Cupriavidus pampae</name>
    <dbReference type="NCBI Taxonomy" id="659251"/>
    <lineage>
        <taxon>Bacteria</taxon>
        <taxon>Pseudomonadati</taxon>
        <taxon>Pseudomonadota</taxon>
        <taxon>Betaproteobacteria</taxon>
        <taxon>Burkholderiales</taxon>
        <taxon>Burkholderiaceae</taxon>
        <taxon>Cupriavidus</taxon>
    </lineage>
</organism>
<dbReference type="InterPro" id="IPR028082">
    <property type="entry name" value="Peripla_BP_I"/>
</dbReference>
<dbReference type="PROSITE" id="PS50932">
    <property type="entry name" value="HTH_LACI_2"/>
    <property type="match status" value="1"/>
</dbReference>
<dbReference type="Gene3D" id="1.10.260.40">
    <property type="entry name" value="lambda repressor-like DNA-binding domains"/>
    <property type="match status" value="1"/>
</dbReference>
<keyword evidence="7" id="KW-1185">Reference proteome</keyword>
<evidence type="ECO:0000313" key="6">
    <source>
        <dbReference type="EMBL" id="CAG9184839.1"/>
    </source>
</evidence>
<dbReference type="InterPro" id="IPR000843">
    <property type="entry name" value="HTH_LacI"/>
</dbReference>
<comment type="caution">
    <text evidence="6">The sequence shown here is derived from an EMBL/GenBank/DDBJ whole genome shotgun (WGS) entry which is preliminary data.</text>
</comment>